<dbReference type="InterPro" id="IPR018913">
    <property type="entry name" value="BppU_N"/>
</dbReference>
<dbReference type="CDD" id="cd19958">
    <property type="entry name" value="pyocin_knob"/>
    <property type="match status" value="1"/>
</dbReference>
<feature type="coiled-coil region" evidence="1">
    <location>
        <begin position="127"/>
        <end position="186"/>
    </location>
</feature>
<evidence type="ECO:0000256" key="1">
    <source>
        <dbReference type="SAM" id="Coils"/>
    </source>
</evidence>
<keyword evidence="1" id="KW-0175">Coiled coil</keyword>
<feature type="domain" description="BppU N-terminal" evidence="2">
    <location>
        <begin position="3"/>
        <end position="145"/>
    </location>
</feature>
<dbReference type="RefSeq" id="WP_071867958.1">
    <property type="nucleotide sequence ID" value="NZ_BJWA01000034.1"/>
</dbReference>
<dbReference type="GeneID" id="60998674"/>
<dbReference type="Proteomes" id="UP000321175">
    <property type="component" value="Unassembled WGS sequence"/>
</dbReference>
<evidence type="ECO:0000259" key="2">
    <source>
        <dbReference type="Pfam" id="PF10651"/>
    </source>
</evidence>
<gene>
    <name evidence="3" type="ORF">EMU01_28620</name>
</gene>
<dbReference type="Gene3D" id="2.60.40.3350">
    <property type="match status" value="1"/>
</dbReference>
<evidence type="ECO:0000313" key="3">
    <source>
        <dbReference type="EMBL" id="GEL81718.1"/>
    </source>
</evidence>
<protein>
    <recommendedName>
        <fullName evidence="2">BppU N-terminal domain-containing protein</fullName>
    </recommendedName>
</protein>
<reference evidence="3 4" key="1">
    <citation type="submission" date="2019-07" db="EMBL/GenBank/DDBJ databases">
        <title>Whole genome shotgun sequence of Enterococcus mundtii NBRC 100490.</title>
        <authorList>
            <person name="Hosoyama A."/>
            <person name="Uohara A."/>
            <person name="Ohji S."/>
            <person name="Ichikawa N."/>
        </authorList>
    </citation>
    <scope>NUCLEOTIDE SEQUENCE [LARGE SCALE GENOMIC DNA]</scope>
    <source>
        <strain evidence="3 4">NBRC 100490</strain>
    </source>
</reference>
<dbReference type="Pfam" id="PF10651">
    <property type="entry name" value="BppU_N"/>
    <property type="match status" value="1"/>
</dbReference>
<dbReference type="EMBL" id="BJWA01000034">
    <property type="protein sequence ID" value="GEL81718.1"/>
    <property type="molecule type" value="Genomic_DNA"/>
</dbReference>
<accession>A0ABQ0VJZ7</accession>
<comment type="caution">
    <text evidence="3">The sequence shown here is derived from an EMBL/GenBank/DDBJ whole genome shotgun (WGS) entry which is preliminary data.</text>
</comment>
<proteinExistence type="predicted"/>
<organism evidence="3 4">
    <name type="scientific">Enterococcus mundtii</name>
    <dbReference type="NCBI Taxonomy" id="53346"/>
    <lineage>
        <taxon>Bacteria</taxon>
        <taxon>Bacillati</taxon>
        <taxon>Bacillota</taxon>
        <taxon>Bacilli</taxon>
        <taxon>Lactobacillales</taxon>
        <taxon>Enterococcaceae</taxon>
        <taxon>Enterococcus</taxon>
    </lineage>
</organism>
<evidence type="ECO:0000313" key="4">
    <source>
        <dbReference type="Proteomes" id="UP000321175"/>
    </source>
</evidence>
<sequence>MINTILNLDFSKNPNMQPIIYGRVGDQGLQTVTVNIFRNGAPVDLSVGVLSFEGVTSRNQTKVFDSYNINSTEEGLKKGTFEYTFPSEAFAVTGKYERAYFSITSGDSRDTTADFEIIVLGNADINASEAETVITEYNKLIEELQKLQNEYIEETDTTFASIQGRITNLENTIESYKNDVSNTQTEVLATIDEALKEFQSSDFYTKTEADENFATQVSLENGALVFKNTYISSQDWNDIQDVGIYYCAGSSGENMPTSGPLYGYLTVKKITTVTQQTFETGLSVYIRSLTGNPQTWSNWHEIALTEKTVNLSEDQEVDGTKNFLKQPLFNGKSLAQEVFGVTLHGGKLEGVPVKDGTTLNWGEPYSYDNERSKNNDLFTVSDDTKTLTILKDCTLQFIGKFTCQTNHADYYAYLGMRVNGEDDWRAAGIGGNLNWRNDVGWIMVREFKTGDEVTLVTGTNYSTDSVNAWGVDQVYIKEVIRA</sequence>
<name>A0ABQ0VJZ7_ENTMU</name>
<keyword evidence="4" id="KW-1185">Reference proteome</keyword>